<protein>
    <submittedName>
        <fullName evidence="1">DUF4253 domain-containing protein</fullName>
    </submittedName>
</protein>
<name>A0A857MGN8_9ACTN</name>
<gene>
    <name evidence="1" type="ORF">GII30_18330</name>
</gene>
<dbReference type="Pfam" id="PF14062">
    <property type="entry name" value="DUF4253"/>
    <property type="match status" value="1"/>
</dbReference>
<reference evidence="1" key="1">
    <citation type="journal article" date="2021" name="Nat. Microbiol.">
        <title>Cocultivation of an ultrasmall environmental parasitic bacterium with lytic ability against bacteria associated with wastewater foams.</title>
        <authorList>
            <person name="Batinovic S."/>
            <person name="Rose J.J.A."/>
            <person name="Ratcliffe J."/>
            <person name="Seviour R.J."/>
            <person name="Petrovski S."/>
        </authorList>
    </citation>
    <scope>NUCLEOTIDE SEQUENCE</scope>
    <source>
        <strain evidence="1">CON44</strain>
    </source>
</reference>
<dbReference type="AlphaFoldDB" id="A0A857MGN8"/>
<dbReference type="EMBL" id="CP045810">
    <property type="protein sequence ID" value="QHN40852.1"/>
    <property type="molecule type" value="Genomic_DNA"/>
</dbReference>
<organism evidence="1">
    <name type="scientific">Gordonia amarae</name>
    <dbReference type="NCBI Taxonomy" id="36821"/>
    <lineage>
        <taxon>Bacteria</taxon>
        <taxon>Bacillati</taxon>
        <taxon>Actinomycetota</taxon>
        <taxon>Actinomycetes</taxon>
        <taxon>Mycobacteriales</taxon>
        <taxon>Gordoniaceae</taxon>
        <taxon>Gordonia</taxon>
    </lineage>
</organism>
<dbReference type="InterPro" id="IPR025349">
    <property type="entry name" value="DUF4253"/>
</dbReference>
<sequence>MFTAAQLWPVPSADTTEVAGVALPPGQQVIAREADKPAPVAWISNDILDADTLTDHVRALAAVYPTTGLWPLRAELYRDSLQRPWFDGELGGLDTRTVDAAGILAGRPAPEYTSPADPVPGQSLSSAMLNVTQPGGLLLVPTHRPADVPKVLGWLGGCNYDILGESASAVLRSWEDRFGTTITGIGFDTMSVQFARTPETSDQLRRLAFEVFAFCPDLDEAEPDDLAEFISDEHALGFWWD</sequence>
<dbReference type="RefSeq" id="WP_005193541.1">
    <property type="nucleotide sequence ID" value="NZ_CP045804.1"/>
</dbReference>
<proteinExistence type="predicted"/>
<accession>A0A857MGN8</accession>
<evidence type="ECO:0000313" key="1">
    <source>
        <dbReference type="EMBL" id="QHN40852.1"/>
    </source>
</evidence>